<dbReference type="PROSITE" id="PS00723">
    <property type="entry name" value="POLYPRENYL_SYNTHASE_1"/>
    <property type="match status" value="1"/>
</dbReference>
<dbReference type="CDD" id="cd00685">
    <property type="entry name" value="Trans_IPPS_HT"/>
    <property type="match status" value="1"/>
</dbReference>
<keyword evidence="4" id="KW-0479">Metal-binding</keyword>
<dbReference type="SUPFAM" id="SSF48576">
    <property type="entry name" value="Terpenoid synthases"/>
    <property type="match status" value="1"/>
</dbReference>
<organism evidence="7">
    <name type="scientific">marine metagenome</name>
    <dbReference type="NCBI Taxonomy" id="408172"/>
    <lineage>
        <taxon>unclassified sequences</taxon>
        <taxon>metagenomes</taxon>
        <taxon>ecological metagenomes</taxon>
    </lineage>
</organism>
<evidence type="ECO:0000256" key="3">
    <source>
        <dbReference type="ARBA" id="ARBA00022679"/>
    </source>
</evidence>
<evidence type="ECO:0000256" key="5">
    <source>
        <dbReference type="ARBA" id="ARBA00022842"/>
    </source>
</evidence>
<dbReference type="GO" id="GO:0004659">
    <property type="term" value="F:prenyltransferase activity"/>
    <property type="evidence" value="ECO:0007669"/>
    <property type="project" value="InterPro"/>
</dbReference>
<evidence type="ECO:0000256" key="2">
    <source>
        <dbReference type="ARBA" id="ARBA00006706"/>
    </source>
</evidence>
<evidence type="ECO:0000256" key="1">
    <source>
        <dbReference type="ARBA" id="ARBA00001946"/>
    </source>
</evidence>
<comment type="similarity">
    <text evidence="2">Belongs to the FPP/GGPP synthase family.</text>
</comment>
<name>A0A381WD27_9ZZZZ</name>
<dbReference type="NCBIfam" id="NF045485">
    <property type="entry name" value="FPPsyn"/>
    <property type="match status" value="1"/>
</dbReference>
<dbReference type="SFLD" id="SFLDS00005">
    <property type="entry name" value="Isoprenoid_Synthase_Type_I"/>
    <property type="match status" value="1"/>
</dbReference>
<dbReference type="PANTHER" id="PTHR43281:SF1">
    <property type="entry name" value="FARNESYL DIPHOSPHATE SYNTHASE"/>
    <property type="match status" value="1"/>
</dbReference>
<evidence type="ECO:0000313" key="7">
    <source>
        <dbReference type="EMBL" id="SVA50429.1"/>
    </source>
</evidence>
<dbReference type="Gene3D" id="1.10.600.10">
    <property type="entry name" value="Farnesyl Diphosphate Synthase"/>
    <property type="match status" value="1"/>
</dbReference>
<dbReference type="PANTHER" id="PTHR43281">
    <property type="entry name" value="FARNESYL DIPHOSPHATE SYNTHASE"/>
    <property type="match status" value="1"/>
</dbReference>
<dbReference type="AlphaFoldDB" id="A0A381WD27"/>
<reference evidence="7" key="1">
    <citation type="submission" date="2018-05" db="EMBL/GenBank/DDBJ databases">
        <authorList>
            <person name="Lanie J.A."/>
            <person name="Ng W.-L."/>
            <person name="Kazmierczak K.M."/>
            <person name="Andrzejewski T.M."/>
            <person name="Davidsen T.M."/>
            <person name="Wayne K.J."/>
            <person name="Tettelin H."/>
            <person name="Glass J.I."/>
            <person name="Rusch D."/>
            <person name="Podicherti R."/>
            <person name="Tsui H.-C.T."/>
            <person name="Winkler M.E."/>
        </authorList>
    </citation>
    <scope>NUCLEOTIDE SEQUENCE</scope>
</reference>
<dbReference type="FunFam" id="1.10.600.10:FF:000001">
    <property type="entry name" value="Geranylgeranyl diphosphate synthase"/>
    <property type="match status" value="1"/>
</dbReference>
<comment type="cofactor">
    <cofactor evidence="1">
        <name>Mg(2+)</name>
        <dbReference type="ChEBI" id="CHEBI:18420"/>
    </cofactor>
</comment>
<dbReference type="InterPro" id="IPR053378">
    <property type="entry name" value="Prenyl_diphosphate_synthase"/>
</dbReference>
<keyword evidence="3" id="KW-0808">Transferase</keyword>
<protein>
    <recommendedName>
        <fullName evidence="8">Geranyltranstransferase</fullName>
    </recommendedName>
</protein>
<evidence type="ECO:0000256" key="6">
    <source>
        <dbReference type="ARBA" id="ARBA00023229"/>
    </source>
</evidence>
<dbReference type="InterPro" id="IPR033749">
    <property type="entry name" value="Polyprenyl_synt_CS"/>
</dbReference>
<feature type="non-terminal residue" evidence="7">
    <location>
        <position position="1"/>
    </location>
</feature>
<dbReference type="PROSITE" id="PS00444">
    <property type="entry name" value="POLYPRENYL_SYNTHASE_2"/>
    <property type="match status" value="1"/>
</dbReference>
<sequence length="304" mass="32871">VREEKDPDDLETYLDIQRVEVEYALERAILRLQERLPEDIGLAIQHGVMGGGKRLRPVLFISAYQACGGVVSPATYDLAASLELIHAYSLMHDDLPCMDDADLRRGRLTTHLEYGEELTILAGAALIPAAALQAFRASVQLGMSDDRSIALTRTLLEAAGAGGMVGGQWLDLLSEGRSLTPEELDGLHSRKTGTLLAASLVMGGLAANAVTSALCALDEYGRDIGLAFQITDDILDATQSPETLGKNPSDTELDKATYVALYGIEKSRHMALEALDRAQRALVNADLEAPMLLALARFVVERER</sequence>
<keyword evidence="6" id="KW-0414">Isoprene biosynthesis</keyword>
<dbReference type="SFLD" id="SFLDG01017">
    <property type="entry name" value="Polyprenyl_Transferase_Like"/>
    <property type="match status" value="1"/>
</dbReference>
<evidence type="ECO:0000256" key="4">
    <source>
        <dbReference type="ARBA" id="ARBA00022723"/>
    </source>
</evidence>
<dbReference type="Pfam" id="PF00348">
    <property type="entry name" value="polyprenyl_synt"/>
    <property type="match status" value="1"/>
</dbReference>
<dbReference type="InterPro" id="IPR000092">
    <property type="entry name" value="Polyprenyl_synt"/>
</dbReference>
<keyword evidence="5" id="KW-0460">Magnesium</keyword>
<accession>A0A381WD27</accession>
<dbReference type="GO" id="GO:0005737">
    <property type="term" value="C:cytoplasm"/>
    <property type="evidence" value="ECO:0007669"/>
    <property type="project" value="UniProtKB-ARBA"/>
</dbReference>
<gene>
    <name evidence="7" type="ORF">METZ01_LOCUS103283</name>
</gene>
<dbReference type="GO" id="GO:0046872">
    <property type="term" value="F:metal ion binding"/>
    <property type="evidence" value="ECO:0007669"/>
    <property type="project" value="UniProtKB-KW"/>
</dbReference>
<dbReference type="EMBL" id="UINC01011423">
    <property type="protein sequence ID" value="SVA50429.1"/>
    <property type="molecule type" value="Genomic_DNA"/>
</dbReference>
<dbReference type="InterPro" id="IPR008949">
    <property type="entry name" value="Isoprenoid_synthase_dom_sf"/>
</dbReference>
<proteinExistence type="inferred from homology"/>
<dbReference type="GO" id="GO:0008299">
    <property type="term" value="P:isoprenoid biosynthetic process"/>
    <property type="evidence" value="ECO:0007669"/>
    <property type="project" value="UniProtKB-KW"/>
</dbReference>
<evidence type="ECO:0008006" key="8">
    <source>
        <dbReference type="Google" id="ProtNLM"/>
    </source>
</evidence>